<organism evidence="1 2">
    <name type="scientific">Drosophila navojoa</name>
    <name type="common">Fruit fly</name>
    <dbReference type="NCBI Taxonomy" id="7232"/>
    <lineage>
        <taxon>Eukaryota</taxon>
        <taxon>Metazoa</taxon>
        <taxon>Ecdysozoa</taxon>
        <taxon>Arthropoda</taxon>
        <taxon>Hexapoda</taxon>
        <taxon>Insecta</taxon>
        <taxon>Pterygota</taxon>
        <taxon>Neoptera</taxon>
        <taxon>Endopterygota</taxon>
        <taxon>Diptera</taxon>
        <taxon>Brachycera</taxon>
        <taxon>Muscomorpha</taxon>
        <taxon>Ephydroidea</taxon>
        <taxon>Drosophilidae</taxon>
        <taxon>Drosophila</taxon>
    </lineage>
</organism>
<dbReference type="Proteomes" id="UP000295192">
    <property type="component" value="Unassembled WGS sequence"/>
</dbReference>
<evidence type="ECO:0000313" key="1">
    <source>
        <dbReference type="EMBL" id="TDG38216.1"/>
    </source>
</evidence>
<dbReference type="OMA" id="FNRPGPN"/>
<dbReference type="AlphaFoldDB" id="A0A484AN90"/>
<dbReference type="EMBL" id="LSRL02007922">
    <property type="protein sequence ID" value="TDG38216.1"/>
    <property type="molecule type" value="Genomic_DNA"/>
</dbReference>
<gene>
    <name evidence="1" type="ORF">AWZ03_015362</name>
</gene>
<comment type="caution">
    <text evidence="1">The sequence shown here is derived from an EMBL/GenBank/DDBJ whole genome shotgun (WGS) entry which is preliminary data.</text>
</comment>
<keyword evidence="2" id="KW-1185">Reference proteome</keyword>
<protein>
    <submittedName>
        <fullName evidence="1">Uncharacterized protein</fullName>
    </submittedName>
</protein>
<evidence type="ECO:0000313" key="2">
    <source>
        <dbReference type="Proteomes" id="UP000295192"/>
    </source>
</evidence>
<proteinExistence type="predicted"/>
<name>A0A484AN90_DRONA</name>
<accession>A0A484AN90</accession>
<reference evidence="1 2" key="1">
    <citation type="journal article" date="2019" name="J. Hered.">
        <title>An Improved Genome Assembly for Drosophila navojoa, the Basal Species in the mojavensis Cluster.</title>
        <authorList>
            <person name="Vanderlinde T."/>
            <person name="Dupim E.G."/>
            <person name="Nazario-Yepiz N.O."/>
            <person name="Carvalho A.B."/>
        </authorList>
    </citation>
    <scope>NUCLEOTIDE SEQUENCE [LARGE SCALE GENOMIC DNA]</scope>
    <source>
        <strain evidence="1">Navoj_Jal97</strain>
        <tissue evidence="1">Whole organism</tissue>
    </source>
</reference>
<feature type="non-terminal residue" evidence="1">
    <location>
        <position position="16"/>
    </location>
</feature>
<sequence>MNVEDVEDEYKRRLEN</sequence>